<name>A0AA49AB71_9BURK</name>
<sequence length="147" mass="16394">MPDKARLNRAESPSATNGRGCALHTTAINYLYSITISPLARKKMPRERMHGTKPVVYIHIPYLPLTSNIPICFYLGLDWQKGIDVERQSTSRFKRSEEVQPTETALSGTRLVVPCTGRTPQSEARPPQGSLLKLMHPPKDGVNTNIL</sequence>
<proteinExistence type="predicted"/>
<evidence type="ECO:0000313" key="1">
    <source>
        <dbReference type="EMBL" id="QPI52637.1"/>
    </source>
</evidence>
<dbReference type="RefSeq" id="WP_206092055.1">
    <property type="nucleotide sequence ID" value="NZ_CP065053.1"/>
</dbReference>
<protein>
    <submittedName>
        <fullName evidence="1">Uncharacterized protein</fullName>
    </submittedName>
</protein>
<keyword evidence="2" id="KW-1185">Reference proteome</keyword>
<gene>
    <name evidence="1" type="ORF">IV454_14785</name>
</gene>
<dbReference type="Proteomes" id="UP000662888">
    <property type="component" value="Chromosome"/>
</dbReference>
<dbReference type="EMBL" id="CP065053">
    <property type="protein sequence ID" value="QPI52637.1"/>
    <property type="molecule type" value="Genomic_DNA"/>
</dbReference>
<accession>A0AA49AB71</accession>
<reference evidence="1 2" key="1">
    <citation type="submission" date="2020-11" db="EMBL/GenBank/DDBJ databases">
        <authorList>
            <person name="Sun Q."/>
        </authorList>
    </citation>
    <scope>NUCLEOTIDE SEQUENCE [LARGE SCALE GENOMIC DNA]</scope>
    <source>
        <strain evidence="1 2">P8398</strain>
    </source>
</reference>
<evidence type="ECO:0000313" key="2">
    <source>
        <dbReference type="Proteomes" id="UP000662888"/>
    </source>
</evidence>
<organism evidence="1 2">
    <name type="scientific">Massilia antarctica</name>
    <dbReference type="NCBI Taxonomy" id="2765360"/>
    <lineage>
        <taxon>Bacteria</taxon>
        <taxon>Pseudomonadati</taxon>
        <taxon>Pseudomonadota</taxon>
        <taxon>Betaproteobacteria</taxon>
        <taxon>Burkholderiales</taxon>
        <taxon>Oxalobacteraceae</taxon>
        <taxon>Telluria group</taxon>
        <taxon>Massilia</taxon>
    </lineage>
</organism>